<dbReference type="RefSeq" id="WP_049834573.1">
    <property type="nucleotide sequence ID" value="NZ_CP012160.1"/>
</dbReference>
<comment type="similarity">
    <text evidence="1">Belongs to the universal stress protein A family.</text>
</comment>
<protein>
    <submittedName>
        <fullName evidence="2">Stress response protein NhaX</fullName>
    </submittedName>
</protein>
<dbReference type="InterPro" id="IPR006016">
    <property type="entry name" value="UspA"/>
</dbReference>
<reference evidence="2 3" key="1">
    <citation type="journal article" date="2015" name="Genome Announc.">
        <title>Closed Genome Sequence of Octadecabacter temperatus SB1, the First Mesophilic Species of the Genus Octadecabacter.</title>
        <authorList>
            <person name="Voget S."/>
            <person name="Billerbeck S."/>
            <person name="Simon M."/>
            <person name="Daniel R."/>
        </authorList>
    </citation>
    <scope>NUCLEOTIDE SEQUENCE [LARGE SCALE GENOMIC DNA]</scope>
    <source>
        <strain evidence="2 3">SB1</strain>
    </source>
</reference>
<dbReference type="Gene3D" id="3.40.50.620">
    <property type="entry name" value="HUPs"/>
    <property type="match status" value="1"/>
</dbReference>
<dbReference type="EMBL" id="CP012160">
    <property type="protein sequence ID" value="AKS46263.1"/>
    <property type="molecule type" value="Genomic_DNA"/>
</dbReference>
<dbReference type="KEGG" id="otm:OSB_17150"/>
<evidence type="ECO:0000313" key="3">
    <source>
        <dbReference type="Proteomes" id="UP000067444"/>
    </source>
</evidence>
<gene>
    <name evidence="2" type="primary">nhaX</name>
    <name evidence="2" type="ORF">OSB_17150</name>
</gene>
<dbReference type="Pfam" id="PF00582">
    <property type="entry name" value="Usp"/>
    <property type="match status" value="1"/>
</dbReference>
<dbReference type="Proteomes" id="UP000067444">
    <property type="component" value="Chromosome"/>
</dbReference>
<dbReference type="AlphaFoldDB" id="A0A0K0Y5L5"/>
<accession>A0A0K0Y5L5</accession>
<sequence>MFEKIVVGFDGSEPSERALTLACDMADKYGSQIHLVYTPQPPTVAYAMGAIPGYQTAAIMPPVSEVKEANEKVMAQGASIVEGCGHTLTDTYIKTGEPGDVLVNYAEKCGADLIVLGRRGLGALGAIVQGSTSLRVNHIAKCATLSVV</sequence>
<dbReference type="InterPro" id="IPR014729">
    <property type="entry name" value="Rossmann-like_a/b/a_fold"/>
</dbReference>
<dbReference type="OrthoDB" id="5186731at2"/>
<evidence type="ECO:0000256" key="1">
    <source>
        <dbReference type="ARBA" id="ARBA00008791"/>
    </source>
</evidence>
<dbReference type="PRINTS" id="PR01438">
    <property type="entry name" value="UNVRSLSTRESS"/>
</dbReference>
<evidence type="ECO:0000313" key="2">
    <source>
        <dbReference type="EMBL" id="AKS46263.1"/>
    </source>
</evidence>
<dbReference type="STRING" id="1458307.OSB_17150"/>
<name>A0A0K0Y5L5_9RHOB</name>
<keyword evidence="3" id="KW-1185">Reference proteome</keyword>
<dbReference type="SUPFAM" id="SSF52402">
    <property type="entry name" value="Adenine nucleotide alpha hydrolases-like"/>
    <property type="match status" value="1"/>
</dbReference>
<dbReference type="PANTHER" id="PTHR46268">
    <property type="entry name" value="STRESS RESPONSE PROTEIN NHAX"/>
    <property type="match status" value="1"/>
</dbReference>
<dbReference type="InterPro" id="IPR006015">
    <property type="entry name" value="Universal_stress_UspA"/>
</dbReference>
<dbReference type="PANTHER" id="PTHR46268:SF6">
    <property type="entry name" value="UNIVERSAL STRESS PROTEIN UP12"/>
    <property type="match status" value="1"/>
</dbReference>
<proteinExistence type="inferred from homology"/>
<organism evidence="2 3">
    <name type="scientific">Octadecabacter temperatus</name>
    <dbReference type="NCBI Taxonomy" id="1458307"/>
    <lineage>
        <taxon>Bacteria</taxon>
        <taxon>Pseudomonadati</taxon>
        <taxon>Pseudomonadota</taxon>
        <taxon>Alphaproteobacteria</taxon>
        <taxon>Rhodobacterales</taxon>
        <taxon>Roseobacteraceae</taxon>
        <taxon>Octadecabacter</taxon>
    </lineage>
</organism>
<dbReference type="CDD" id="cd00293">
    <property type="entry name" value="USP-like"/>
    <property type="match status" value="1"/>
</dbReference>